<sequence>MQSNQAQNNPTNSLSARDRLRLLERVFKDGVSVSDACRAFNISRNTFYKWARRNSQRIKSGQDELQSLQNQNPRRRRASQQRIPIETEQIIRGIVALHPGWGKRRIHTELRRRIISVGIHGVGNALTRLQLNTPQLRQRYHEALASNTPLGKLLTAQDRARLVERVLRGRIPLSIVSRDCGVSRLTLYKWLGRYNRALRDDKDVLGALEDRERRVERWGNQATGEQERQVLEIVRTAPAWGKYRLSQKLREQYGFISLGIHGVSNVLKRNDLATAQQRKTWAAIQIEPAVRPQAGWEERPKQVLEEFIPGLAPAPPPGVSPFFQVPVGTWLR</sequence>
<dbReference type="Gene3D" id="1.10.10.10">
    <property type="entry name" value="Winged helix-like DNA-binding domain superfamily/Winged helix DNA-binding domain"/>
    <property type="match status" value="1"/>
</dbReference>
<dbReference type="PANTHER" id="PTHR33215:SF13">
    <property type="entry name" value="PROTEIN DISTAL ANTENNA"/>
    <property type="match status" value="1"/>
</dbReference>
<dbReference type="GO" id="GO:0006313">
    <property type="term" value="P:DNA transposition"/>
    <property type="evidence" value="ECO:0007669"/>
    <property type="project" value="InterPro"/>
</dbReference>
<dbReference type="Pfam" id="PF01527">
    <property type="entry name" value="HTH_Tnp_1"/>
    <property type="match status" value="1"/>
</dbReference>
<organism evidence="2 3">
    <name type="scientific">Candidatus Chisholmbacteria bacterium RIFCSPHIGHO2_01_FULL_49_18</name>
    <dbReference type="NCBI Taxonomy" id="1797590"/>
    <lineage>
        <taxon>Bacteria</taxon>
        <taxon>Candidatus Chisholmiibacteriota</taxon>
    </lineage>
</organism>
<feature type="compositionally biased region" description="Polar residues" evidence="1">
    <location>
        <begin position="59"/>
        <end position="72"/>
    </location>
</feature>
<proteinExistence type="predicted"/>
<dbReference type="PANTHER" id="PTHR33215">
    <property type="entry name" value="PROTEIN DISTAL ANTENNA"/>
    <property type="match status" value="1"/>
</dbReference>
<dbReference type="Pfam" id="PF13384">
    <property type="entry name" value="HTH_23"/>
    <property type="match status" value="1"/>
</dbReference>
<dbReference type="GO" id="GO:0004803">
    <property type="term" value="F:transposase activity"/>
    <property type="evidence" value="ECO:0007669"/>
    <property type="project" value="InterPro"/>
</dbReference>
<reference evidence="2 3" key="1">
    <citation type="journal article" date="2016" name="Nat. Commun.">
        <title>Thousands of microbial genomes shed light on interconnected biogeochemical processes in an aquifer system.</title>
        <authorList>
            <person name="Anantharaman K."/>
            <person name="Brown C.T."/>
            <person name="Hug L.A."/>
            <person name="Sharon I."/>
            <person name="Castelle C.J."/>
            <person name="Probst A.J."/>
            <person name="Thomas B.C."/>
            <person name="Singh A."/>
            <person name="Wilkins M.J."/>
            <person name="Karaoz U."/>
            <person name="Brodie E.L."/>
            <person name="Williams K.H."/>
            <person name="Hubbard S.S."/>
            <person name="Banfield J.F."/>
        </authorList>
    </citation>
    <scope>NUCLEOTIDE SEQUENCE [LARGE SCALE GENOMIC DNA]</scope>
</reference>
<accession>A0A1G1VMU8</accession>
<dbReference type="EMBL" id="MHCI01000011">
    <property type="protein sequence ID" value="OGY16721.1"/>
    <property type="molecule type" value="Genomic_DNA"/>
</dbReference>
<dbReference type="InterPro" id="IPR036388">
    <property type="entry name" value="WH-like_DNA-bd_sf"/>
</dbReference>
<dbReference type="GO" id="GO:0003677">
    <property type="term" value="F:DNA binding"/>
    <property type="evidence" value="ECO:0007669"/>
    <property type="project" value="InterPro"/>
</dbReference>
<evidence type="ECO:0000313" key="3">
    <source>
        <dbReference type="Proteomes" id="UP000179069"/>
    </source>
</evidence>
<comment type="caution">
    <text evidence="2">The sequence shown here is derived from an EMBL/GenBank/DDBJ whole genome shotgun (WGS) entry which is preliminary data.</text>
</comment>
<feature type="region of interest" description="Disordered" evidence="1">
    <location>
        <begin position="59"/>
        <end position="81"/>
    </location>
</feature>
<evidence type="ECO:0000256" key="1">
    <source>
        <dbReference type="SAM" id="MobiDB-lite"/>
    </source>
</evidence>
<protein>
    <submittedName>
        <fullName evidence="2">Uncharacterized protein</fullName>
    </submittedName>
</protein>
<dbReference type="AlphaFoldDB" id="A0A1G1VMU8"/>
<dbReference type="SUPFAM" id="SSF46689">
    <property type="entry name" value="Homeodomain-like"/>
    <property type="match status" value="2"/>
</dbReference>
<evidence type="ECO:0000313" key="2">
    <source>
        <dbReference type="EMBL" id="OGY16721.1"/>
    </source>
</evidence>
<dbReference type="Proteomes" id="UP000179069">
    <property type="component" value="Unassembled WGS sequence"/>
</dbReference>
<name>A0A1G1VMU8_9BACT</name>
<dbReference type="InterPro" id="IPR009057">
    <property type="entry name" value="Homeodomain-like_sf"/>
</dbReference>
<feature type="non-terminal residue" evidence="2">
    <location>
        <position position="332"/>
    </location>
</feature>
<dbReference type="InterPro" id="IPR002514">
    <property type="entry name" value="Transposase_8"/>
</dbReference>
<gene>
    <name evidence="2" type="ORF">A2785_01095</name>
</gene>
<dbReference type="InterPro" id="IPR051839">
    <property type="entry name" value="RD_transcriptional_regulator"/>
</dbReference>